<organism evidence="3">
    <name type="scientific">Laccaria bicolor (strain S238N-H82 / ATCC MYA-4686)</name>
    <name type="common">Bicoloured deceiver</name>
    <name type="synonym">Laccaria laccata var. bicolor</name>
    <dbReference type="NCBI Taxonomy" id="486041"/>
    <lineage>
        <taxon>Eukaryota</taxon>
        <taxon>Fungi</taxon>
        <taxon>Dikarya</taxon>
        <taxon>Basidiomycota</taxon>
        <taxon>Agaricomycotina</taxon>
        <taxon>Agaricomycetes</taxon>
        <taxon>Agaricomycetidae</taxon>
        <taxon>Agaricales</taxon>
        <taxon>Agaricineae</taxon>
        <taxon>Hydnangiaceae</taxon>
        <taxon>Laccaria</taxon>
    </lineage>
</organism>
<evidence type="ECO:0000313" key="2">
    <source>
        <dbReference type="EMBL" id="EDR13074.1"/>
    </source>
</evidence>
<reference evidence="2 3" key="1">
    <citation type="journal article" date="2008" name="Nature">
        <title>The genome of Laccaria bicolor provides insights into mycorrhizal symbiosis.</title>
        <authorList>
            <person name="Martin F."/>
            <person name="Aerts A."/>
            <person name="Ahren D."/>
            <person name="Brun A."/>
            <person name="Danchin E.G.J."/>
            <person name="Duchaussoy F."/>
            <person name="Gibon J."/>
            <person name="Kohler A."/>
            <person name="Lindquist E."/>
            <person name="Pereda V."/>
            <person name="Salamov A."/>
            <person name="Shapiro H.J."/>
            <person name="Wuyts J."/>
            <person name="Blaudez D."/>
            <person name="Buee M."/>
            <person name="Brokstein P."/>
            <person name="Canbaeck B."/>
            <person name="Cohen D."/>
            <person name="Courty P.E."/>
            <person name="Coutinho P.M."/>
            <person name="Delaruelle C."/>
            <person name="Detter J.C."/>
            <person name="Deveau A."/>
            <person name="DiFazio S."/>
            <person name="Duplessis S."/>
            <person name="Fraissinet-Tachet L."/>
            <person name="Lucic E."/>
            <person name="Frey-Klett P."/>
            <person name="Fourrey C."/>
            <person name="Feussner I."/>
            <person name="Gay G."/>
            <person name="Grimwood J."/>
            <person name="Hoegger P.J."/>
            <person name="Jain P."/>
            <person name="Kilaru S."/>
            <person name="Labbe J."/>
            <person name="Lin Y.C."/>
            <person name="Legue V."/>
            <person name="Le Tacon F."/>
            <person name="Marmeisse R."/>
            <person name="Melayah D."/>
            <person name="Montanini B."/>
            <person name="Muratet M."/>
            <person name="Nehls U."/>
            <person name="Niculita-Hirzel H."/>
            <person name="Oudot-Le Secq M.P."/>
            <person name="Peter M."/>
            <person name="Quesneville H."/>
            <person name="Rajashekar B."/>
            <person name="Reich M."/>
            <person name="Rouhier N."/>
            <person name="Schmutz J."/>
            <person name="Yin T."/>
            <person name="Chalot M."/>
            <person name="Henrissat B."/>
            <person name="Kuees U."/>
            <person name="Lucas S."/>
            <person name="Van de Peer Y."/>
            <person name="Podila G.K."/>
            <person name="Polle A."/>
            <person name="Pukkila P.J."/>
            <person name="Richardson P.M."/>
            <person name="Rouze P."/>
            <person name="Sanders I.R."/>
            <person name="Stajich J.E."/>
            <person name="Tunlid A."/>
            <person name="Tuskan G."/>
            <person name="Grigoriev I.V."/>
        </authorList>
    </citation>
    <scope>NUCLEOTIDE SEQUENCE [LARGE SCALE GENOMIC DNA]</scope>
    <source>
        <strain evidence="3">S238N-H82 / ATCC MYA-4686</strain>
    </source>
</reference>
<keyword evidence="3" id="KW-1185">Reference proteome</keyword>
<dbReference type="GeneID" id="6071599"/>
<dbReference type="KEGG" id="lbc:LACBIDRAFT_308512"/>
<dbReference type="AlphaFoldDB" id="B0CWI6"/>
<dbReference type="InParanoid" id="B0CWI6"/>
<sequence length="229" mass="25207">MAPQQSACIANNVRKTKYNTFGAPAPRGTIKKPSGPPTTNSRTKKVIPKSSIIPKGGSLACINSGERIIDQGVWCSNSFNGGTVVRQFRFARNALILEPYTFLTKTTTSRQLWPRIITSPVAIISIHLEGMNDIPSLLAYHHLHDWLHGNVVHVGLDFHLCDVPHNDFESQLDTMLAAFERKGQFEGWTQFMVIVMTHSDLDTGFPHIAPNNGASVPAEETSCTSCLSH</sequence>
<evidence type="ECO:0000256" key="1">
    <source>
        <dbReference type="SAM" id="MobiDB-lite"/>
    </source>
</evidence>
<accession>B0CWI6</accession>
<dbReference type="EMBL" id="DS547093">
    <property type="protein sequence ID" value="EDR13074.1"/>
    <property type="molecule type" value="Genomic_DNA"/>
</dbReference>
<protein>
    <submittedName>
        <fullName evidence="2">Predicted protein</fullName>
    </submittedName>
</protein>
<dbReference type="STRING" id="486041.B0CWI6"/>
<evidence type="ECO:0000313" key="3">
    <source>
        <dbReference type="Proteomes" id="UP000001194"/>
    </source>
</evidence>
<name>B0CWI6_LACBS</name>
<dbReference type="Proteomes" id="UP000001194">
    <property type="component" value="Unassembled WGS sequence"/>
</dbReference>
<feature type="region of interest" description="Disordered" evidence="1">
    <location>
        <begin position="20"/>
        <end position="44"/>
    </location>
</feature>
<dbReference type="OrthoDB" id="3067692at2759"/>
<gene>
    <name evidence="2" type="ORF">LACBIDRAFT_308512</name>
</gene>
<proteinExistence type="predicted"/>
<dbReference type="RefSeq" id="XP_001875572.1">
    <property type="nucleotide sequence ID" value="XM_001875537.1"/>
</dbReference>
<dbReference type="HOGENOM" id="CLU_1210006_0_0_1"/>